<keyword evidence="3" id="KW-0238">DNA-binding</keyword>
<comment type="caution">
    <text evidence="6">The sequence shown here is derived from an EMBL/GenBank/DDBJ whole genome shotgun (WGS) entry which is preliminary data.</text>
</comment>
<accession>A0A1E7WP31</accession>
<keyword evidence="2" id="KW-0805">Transcription regulation</keyword>
<evidence type="ECO:0000256" key="1">
    <source>
        <dbReference type="ARBA" id="ARBA00009437"/>
    </source>
</evidence>
<dbReference type="InterPro" id="IPR000847">
    <property type="entry name" value="LysR_HTH_N"/>
</dbReference>
<dbReference type="InterPro" id="IPR058163">
    <property type="entry name" value="LysR-type_TF_proteobact-type"/>
</dbReference>
<evidence type="ECO:0000256" key="4">
    <source>
        <dbReference type="ARBA" id="ARBA00023163"/>
    </source>
</evidence>
<dbReference type="Pfam" id="PF00126">
    <property type="entry name" value="HTH_1"/>
    <property type="match status" value="1"/>
</dbReference>
<organism evidence="6 7">
    <name type="scientific">Duganella phyllosphaerae</name>
    <dbReference type="NCBI Taxonomy" id="762836"/>
    <lineage>
        <taxon>Bacteria</taxon>
        <taxon>Pseudomonadati</taxon>
        <taxon>Pseudomonadota</taxon>
        <taxon>Betaproteobacteria</taxon>
        <taxon>Burkholderiales</taxon>
        <taxon>Oxalobacteraceae</taxon>
        <taxon>Telluria group</taxon>
        <taxon>Duganella</taxon>
    </lineage>
</organism>
<dbReference type="AlphaFoldDB" id="A0A1E7WP31"/>
<dbReference type="InterPro" id="IPR005119">
    <property type="entry name" value="LysR_subst-bd"/>
</dbReference>
<dbReference type="PATRIC" id="fig|762836.4.peg.2283"/>
<dbReference type="PANTHER" id="PTHR30537">
    <property type="entry name" value="HTH-TYPE TRANSCRIPTIONAL REGULATOR"/>
    <property type="match status" value="1"/>
</dbReference>
<dbReference type="InterPro" id="IPR036390">
    <property type="entry name" value="WH_DNA-bd_sf"/>
</dbReference>
<keyword evidence="7" id="KW-1185">Reference proteome</keyword>
<dbReference type="InterPro" id="IPR036388">
    <property type="entry name" value="WH-like_DNA-bd_sf"/>
</dbReference>
<dbReference type="GO" id="GO:0043565">
    <property type="term" value="F:sequence-specific DNA binding"/>
    <property type="evidence" value="ECO:0007669"/>
    <property type="project" value="TreeGrafter"/>
</dbReference>
<proteinExistence type="inferred from homology"/>
<sequence length="307" mass="32979">MTEFDPGWNLYRTLLAVLREGSLSGAARALGLTQPTVGRHIDALEQALGLTLFVRSPAGFAGTEAAQALRPYAETLAATSAAMLRAASNLGAGPDITGTVRLTASEVIGVEVLPPILAALARRHPGITVELALSNRIENLLRRDADIAVRMQRPDQDALVARRLGVIEVGWHARRDYLERSGTPQTYEDLAHHALIGVDTHNAFTRKLMEQMAPLNEAHYALRSNSDLVHLAAIRAGLGVGICQVRLAQRDPALVRVLPDLLTIPLETWLAMHENLRGNSACMAAFGALAEGLSAYINSAADEKLNG</sequence>
<dbReference type="Gene3D" id="3.40.190.290">
    <property type="match status" value="1"/>
</dbReference>
<evidence type="ECO:0000313" key="7">
    <source>
        <dbReference type="Proteomes" id="UP000175989"/>
    </source>
</evidence>
<evidence type="ECO:0000313" key="6">
    <source>
        <dbReference type="EMBL" id="OFA00921.1"/>
    </source>
</evidence>
<dbReference type="SUPFAM" id="SSF53850">
    <property type="entry name" value="Periplasmic binding protein-like II"/>
    <property type="match status" value="1"/>
</dbReference>
<dbReference type="RefSeq" id="WP_070247993.1">
    <property type="nucleotide sequence ID" value="NZ_LROM01000081.1"/>
</dbReference>
<dbReference type="SUPFAM" id="SSF46785">
    <property type="entry name" value="Winged helix' DNA-binding domain"/>
    <property type="match status" value="1"/>
</dbReference>
<dbReference type="Proteomes" id="UP000175989">
    <property type="component" value="Unassembled WGS sequence"/>
</dbReference>
<comment type="similarity">
    <text evidence="1">Belongs to the LysR transcriptional regulatory family.</text>
</comment>
<evidence type="ECO:0000256" key="3">
    <source>
        <dbReference type="ARBA" id="ARBA00023125"/>
    </source>
</evidence>
<dbReference type="EMBL" id="LROM01000081">
    <property type="protein sequence ID" value="OFA00921.1"/>
    <property type="molecule type" value="Genomic_DNA"/>
</dbReference>
<reference evidence="7" key="1">
    <citation type="journal article" date="2016" name="Front. Microbiol.">
        <title>Molecular Keys to the Janthinobacterium and Duganella spp. Interaction with the Plant Pathogen Fusarium graminearum.</title>
        <authorList>
            <person name="Haack F.S."/>
            <person name="Poehlein A."/>
            <person name="Kroger C."/>
            <person name="Voigt C.A."/>
            <person name="Piepenbring M."/>
            <person name="Bode H.B."/>
            <person name="Daniel R."/>
            <person name="Schafer W."/>
            <person name="Streit W.R."/>
        </authorList>
    </citation>
    <scope>NUCLEOTIDE SEQUENCE [LARGE SCALE GENOMIC DNA]</scope>
    <source>
        <strain evidence="7">T54</strain>
    </source>
</reference>
<dbReference type="Pfam" id="PF03466">
    <property type="entry name" value="LysR_substrate"/>
    <property type="match status" value="1"/>
</dbReference>
<dbReference type="OrthoDB" id="9072091at2"/>
<dbReference type="PRINTS" id="PR00039">
    <property type="entry name" value="HTHLYSR"/>
</dbReference>
<dbReference type="GO" id="GO:0006351">
    <property type="term" value="P:DNA-templated transcription"/>
    <property type="evidence" value="ECO:0007669"/>
    <property type="project" value="TreeGrafter"/>
</dbReference>
<dbReference type="Gene3D" id="1.10.10.10">
    <property type="entry name" value="Winged helix-like DNA-binding domain superfamily/Winged helix DNA-binding domain"/>
    <property type="match status" value="1"/>
</dbReference>
<evidence type="ECO:0000256" key="2">
    <source>
        <dbReference type="ARBA" id="ARBA00023015"/>
    </source>
</evidence>
<dbReference type="GO" id="GO:0003700">
    <property type="term" value="F:DNA-binding transcription factor activity"/>
    <property type="evidence" value="ECO:0007669"/>
    <property type="project" value="InterPro"/>
</dbReference>
<dbReference type="PROSITE" id="PS50931">
    <property type="entry name" value="HTH_LYSR"/>
    <property type="match status" value="1"/>
</dbReference>
<dbReference type="PANTHER" id="PTHR30537:SF3">
    <property type="entry name" value="TRANSCRIPTIONAL REGULATORY PROTEIN"/>
    <property type="match status" value="1"/>
</dbReference>
<gene>
    <name evidence="6" type="primary">cysL_2</name>
    <name evidence="6" type="ORF">DUPY_22050</name>
</gene>
<evidence type="ECO:0000259" key="5">
    <source>
        <dbReference type="PROSITE" id="PS50931"/>
    </source>
</evidence>
<protein>
    <submittedName>
        <fullName evidence="6">HTH-type transcriptional regulator CysL</fullName>
    </submittedName>
</protein>
<feature type="domain" description="HTH lysR-type" evidence="5">
    <location>
        <begin position="6"/>
        <end position="63"/>
    </location>
</feature>
<keyword evidence="4" id="KW-0804">Transcription</keyword>
<name>A0A1E7WP31_9BURK</name>